<dbReference type="AlphaFoldDB" id="A0A1A9RN93"/>
<evidence type="ECO:0000313" key="2">
    <source>
        <dbReference type="Proteomes" id="UP000078103"/>
    </source>
</evidence>
<sequence>MNPTIDTGFMLALRYRAPVIPLETACADFMPHLSIEVARRRAKVQTLPFPVFQADKSQKTTFFVNVSDLAAWLESSREQAAETWMKMHNMETEK</sequence>
<dbReference type="InterPro" id="IPR020518">
    <property type="entry name" value="Tscrpt_reg_PrtN"/>
</dbReference>
<reference evidence="2" key="1">
    <citation type="submission" date="2016-05" db="EMBL/GenBank/DDBJ databases">
        <title>Draft genome of Corynebacterium afermentans subsp. afermentans LCDC 88199T.</title>
        <authorList>
            <person name="Bernier A.-M."/>
            <person name="Bernard K."/>
        </authorList>
    </citation>
    <scope>NUCLEOTIDE SEQUENCE [LARGE SCALE GENOMIC DNA]</scope>
    <source>
        <strain evidence="2">NML120819</strain>
    </source>
</reference>
<dbReference type="GO" id="GO:0006355">
    <property type="term" value="P:regulation of DNA-templated transcription"/>
    <property type="evidence" value="ECO:0007669"/>
    <property type="project" value="InterPro"/>
</dbReference>
<name>A0A1A9RN93_EIKCO</name>
<protein>
    <recommendedName>
        <fullName evidence="3">Pyocin activator protein PrtN</fullName>
    </recommendedName>
</protein>
<accession>A0A1A9RN93</accession>
<proteinExistence type="predicted"/>
<dbReference type="Pfam" id="PF11112">
    <property type="entry name" value="PyocinActivator"/>
    <property type="match status" value="1"/>
</dbReference>
<organism evidence="1 2">
    <name type="scientific">Eikenella corrodens</name>
    <dbReference type="NCBI Taxonomy" id="539"/>
    <lineage>
        <taxon>Bacteria</taxon>
        <taxon>Pseudomonadati</taxon>
        <taxon>Pseudomonadota</taxon>
        <taxon>Betaproteobacteria</taxon>
        <taxon>Neisseriales</taxon>
        <taxon>Neisseriaceae</taxon>
        <taxon>Eikenella</taxon>
    </lineage>
</organism>
<evidence type="ECO:0000313" key="1">
    <source>
        <dbReference type="EMBL" id="OAM20367.1"/>
    </source>
</evidence>
<gene>
    <name evidence="1" type="ORF">A7P89_10740</name>
</gene>
<dbReference type="Proteomes" id="UP000078103">
    <property type="component" value="Unassembled WGS sequence"/>
</dbReference>
<comment type="caution">
    <text evidence="1">The sequence shown here is derived from an EMBL/GenBank/DDBJ whole genome shotgun (WGS) entry which is preliminary data.</text>
</comment>
<evidence type="ECO:0008006" key="3">
    <source>
        <dbReference type="Google" id="ProtNLM"/>
    </source>
</evidence>
<dbReference type="EMBL" id="LXSH01000028">
    <property type="protein sequence ID" value="OAM20367.1"/>
    <property type="molecule type" value="Genomic_DNA"/>
</dbReference>
<dbReference type="RefSeq" id="WP_064084356.1">
    <property type="nucleotide sequence ID" value="NZ_LXSH01000028.1"/>
</dbReference>